<protein>
    <recommendedName>
        <fullName evidence="7">Dihydrolipoamide acetyltransferase component of pyruvate dehydrogenase complex</fullName>
        <ecNumber evidence="7">2.3.1.-</ecNumber>
    </recommendedName>
</protein>
<dbReference type="Pfam" id="PF02817">
    <property type="entry name" value="E3_binding"/>
    <property type="match status" value="1"/>
</dbReference>
<evidence type="ECO:0000259" key="9">
    <source>
        <dbReference type="PROSITE" id="PS51826"/>
    </source>
</evidence>
<evidence type="ECO:0000256" key="6">
    <source>
        <dbReference type="ARBA" id="ARBA00023315"/>
    </source>
</evidence>
<evidence type="ECO:0000256" key="7">
    <source>
        <dbReference type="RuleBase" id="RU003423"/>
    </source>
</evidence>
<dbReference type="CDD" id="cd06849">
    <property type="entry name" value="lipoyl_domain"/>
    <property type="match status" value="1"/>
</dbReference>
<dbReference type="PANTHER" id="PTHR43178:SF5">
    <property type="entry name" value="LIPOAMIDE ACYLTRANSFERASE COMPONENT OF BRANCHED-CHAIN ALPHA-KETO ACID DEHYDROGENASE COMPLEX, MITOCHONDRIAL"/>
    <property type="match status" value="1"/>
</dbReference>
<dbReference type="RefSeq" id="WP_115078388.1">
    <property type="nucleotide sequence ID" value="NZ_CP022313.1"/>
</dbReference>
<evidence type="ECO:0000256" key="5">
    <source>
        <dbReference type="ARBA" id="ARBA00022823"/>
    </source>
</evidence>
<dbReference type="InterPro" id="IPR004167">
    <property type="entry name" value="PSBD"/>
</dbReference>
<evidence type="ECO:0000313" key="10">
    <source>
        <dbReference type="EMBL" id="AXJ05684.1"/>
    </source>
</evidence>
<evidence type="ECO:0000256" key="3">
    <source>
        <dbReference type="ARBA" id="ARBA00011484"/>
    </source>
</evidence>
<name>A0A345UYY2_PSEFL</name>
<gene>
    <name evidence="10" type="ORF">CFN16_16600</name>
</gene>
<comment type="similarity">
    <text evidence="2 7">Belongs to the 2-oxoacid dehydrogenase family.</text>
</comment>
<dbReference type="Pfam" id="PF00198">
    <property type="entry name" value="2-oxoacid_dh"/>
    <property type="match status" value="1"/>
</dbReference>
<dbReference type="GO" id="GO:0016407">
    <property type="term" value="F:acetyltransferase activity"/>
    <property type="evidence" value="ECO:0007669"/>
    <property type="project" value="TreeGrafter"/>
</dbReference>
<proteinExistence type="inferred from homology"/>
<dbReference type="Gene3D" id="4.10.320.10">
    <property type="entry name" value="E3-binding domain"/>
    <property type="match status" value="1"/>
</dbReference>
<dbReference type="GO" id="GO:0005737">
    <property type="term" value="C:cytoplasm"/>
    <property type="evidence" value="ECO:0007669"/>
    <property type="project" value="TreeGrafter"/>
</dbReference>
<dbReference type="EMBL" id="CP022313">
    <property type="protein sequence ID" value="AXJ05684.1"/>
    <property type="molecule type" value="Genomic_DNA"/>
</dbReference>
<dbReference type="SUPFAM" id="SSF51230">
    <property type="entry name" value="Single hybrid motif"/>
    <property type="match status" value="1"/>
</dbReference>
<dbReference type="Gene3D" id="2.40.50.100">
    <property type="match status" value="1"/>
</dbReference>
<dbReference type="Proteomes" id="UP000254535">
    <property type="component" value="Chromosome"/>
</dbReference>
<dbReference type="Gene3D" id="3.30.559.10">
    <property type="entry name" value="Chloramphenicol acetyltransferase-like domain"/>
    <property type="match status" value="1"/>
</dbReference>
<dbReference type="InterPro" id="IPR036625">
    <property type="entry name" value="E3-bd_dom_sf"/>
</dbReference>
<dbReference type="InterPro" id="IPR000089">
    <property type="entry name" value="Biotin_lipoyl"/>
</dbReference>
<evidence type="ECO:0000313" key="11">
    <source>
        <dbReference type="Proteomes" id="UP000254535"/>
    </source>
</evidence>
<comment type="cofactor">
    <cofactor evidence="1 7">
        <name>(R)-lipoate</name>
        <dbReference type="ChEBI" id="CHEBI:83088"/>
    </cofactor>
</comment>
<keyword evidence="4 7" id="KW-0808">Transferase</keyword>
<dbReference type="EC" id="2.3.1.-" evidence="7"/>
<dbReference type="PANTHER" id="PTHR43178">
    <property type="entry name" value="DIHYDROLIPOAMIDE ACETYLTRANSFERASE COMPONENT OF PYRUVATE DEHYDROGENASE COMPLEX"/>
    <property type="match status" value="1"/>
</dbReference>
<evidence type="ECO:0000259" key="8">
    <source>
        <dbReference type="PROSITE" id="PS50968"/>
    </source>
</evidence>
<dbReference type="PROSITE" id="PS50968">
    <property type="entry name" value="BIOTINYL_LIPOYL"/>
    <property type="match status" value="1"/>
</dbReference>
<feature type="domain" description="Peripheral subunit-binding (PSBD)" evidence="9">
    <location>
        <begin position="139"/>
        <end position="176"/>
    </location>
</feature>
<dbReference type="FunFam" id="3.30.559.10:FF:000007">
    <property type="entry name" value="Dihydrolipoamide acetyltransferase component of pyruvate dehydrogenase complex"/>
    <property type="match status" value="1"/>
</dbReference>
<organism evidence="10 11">
    <name type="scientific">Pseudomonas fluorescens</name>
    <dbReference type="NCBI Taxonomy" id="294"/>
    <lineage>
        <taxon>Bacteria</taxon>
        <taxon>Pseudomonadati</taxon>
        <taxon>Pseudomonadota</taxon>
        <taxon>Gammaproteobacteria</taxon>
        <taxon>Pseudomonadales</taxon>
        <taxon>Pseudomonadaceae</taxon>
        <taxon>Pseudomonas</taxon>
    </lineage>
</organism>
<dbReference type="InterPro" id="IPR050743">
    <property type="entry name" value="2-oxoacid_DH_E2_comp"/>
</dbReference>
<accession>A0A345UYY2</accession>
<evidence type="ECO:0000256" key="2">
    <source>
        <dbReference type="ARBA" id="ARBA00007317"/>
    </source>
</evidence>
<evidence type="ECO:0000256" key="1">
    <source>
        <dbReference type="ARBA" id="ARBA00001938"/>
    </source>
</evidence>
<keyword evidence="5 7" id="KW-0450">Lipoyl</keyword>
<dbReference type="InterPro" id="IPR023213">
    <property type="entry name" value="CAT-like_dom_sf"/>
</dbReference>
<evidence type="ECO:0000256" key="4">
    <source>
        <dbReference type="ARBA" id="ARBA00022679"/>
    </source>
</evidence>
<comment type="subunit">
    <text evidence="3">Forms a 24-polypeptide structural core with octahedral symmetry.</text>
</comment>
<dbReference type="SUPFAM" id="SSF47005">
    <property type="entry name" value="Peripheral subunit-binding domain of 2-oxo acid dehydrogenase complex"/>
    <property type="match status" value="1"/>
</dbReference>
<keyword evidence="6 7" id="KW-0012">Acyltransferase</keyword>
<dbReference type="PROSITE" id="PS51826">
    <property type="entry name" value="PSBD"/>
    <property type="match status" value="1"/>
</dbReference>
<dbReference type="SUPFAM" id="SSF52777">
    <property type="entry name" value="CoA-dependent acyltransferases"/>
    <property type="match status" value="1"/>
</dbReference>
<sequence>MGTHVIKMPDIGEGIAEVELSQWHVKVGDLVVEDQVLADVMTDKAMVDIPSPVHGKVIALGGQPGEVMAVGSILISIEVEGAGNLKESDKPAPVAAKEAPVAPKVEAVVESKPAVAAPRPAAAVCQGPMVAREADERPLASPAVRKHALDLGIQLRLVRGSGPAGRVLHEDLDAYLAQGQSNASAPVGAAYAQRNDEEQIQVIGMRRKIAQRMQDATQRAAHFSYVEEIDVTAIEELRAHLNEKHGANRGKLTLLPFLVRALVVALRDFPQMNARYDDEAQVITRLGAVHVGVATQSDVGLMVPVVRHAEARSLWDSAAEISRLANAARNGKASRDELSGSTITLTSLGALGGIVSTPVLNLPEVAIVGVNKIVERPMVVKGQVVIRKMMNLSSSFDHRVVDGMDAALFIQAIRGLLEQPATLFVE</sequence>
<feature type="domain" description="Lipoyl-binding" evidence="8">
    <location>
        <begin position="3"/>
        <end position="78"/>
    </location>
</feature>
<dbReference type="AlphaFoldDB" id="A0A345UYY2"/>
<dbReference type="GO" id="GO:0031405">
    <property type="term" value="F:lipoic acid binding"/>
    <property type="evidence" value="ECO:0007669"/>
    <property type="project" value="TreeGrafter"/>
</dbReference>
<dbReference type="InterPro" id="IPR001078">
    <property type="entry name" value="2-oxoacid_DH_actylTfrase"/>
</dbReference>
<reference evidence="10 11" key="1">
    <citation type="submission" date="2017-07" db="EMBL/GenBank/DDBJ databases">
        <title>Genome sequence of Pseudomonas NEP1.</title>
        <authorList>
            <person name="Nascimento F.X."/>
        </authorList>
    </citation>
    <scope>NUCLEOTIDE SEQUENCE [LARGE SCALE GENOMIC DNA]</scope>
    <source>
        <strain evidence="10 11">NEP1</strain>
    </source>
</reference>
<dbReference type="Pfam" id="PF00364">
    <property type="entry name" value="Biotin_lipoyl"/>
    <property type="match status" value="1"/>
</dbReference>
<dbReference type="InterPro" id="IPR011053">
    <property type="entry name" value="Single_hybrid_motif"/>
</dbReference>